<dbReference type="AlphaFoldDB" id="A0A9W8WXH9"/>
<name>A0A9W8WXH9_9PLEO</name>
<proteinExistence type="predicted"/>
<protein>
    <submittedName>
        <fullName evidence="2">Uncharacterized protein</fullName>
    </submittedName>
</protein>
<feature type="compositionally biased region" description="Polar residues" evidence="1">
    <location>
        <begin position="20"/>
        <end position="30"/>
    </location>
</feature>
<feature type="compositionally biased region" description="Acidic residues" evidence="1">
    <location>
        <begin position="510"/>
        <end position="520"/>
    </location>
</feature>
<feature type="region of interest" description="Disordered" evidence="1">
    <location>
        <begin position="1"/>
        <end position="40"/>
    </location>
</feature>
<gene>
    <name evidence="2" type="ORF">N0V87_006406</name>
</gene>
<evidence type="ECO:0000313" key="2">
    <source>
        <dbReference type="EMBL" id="KAJ4335016.1"/>
    </source>
</evidence>
<sequence length="520" mass="57904">MKRQSSSNNKSILHFFKSVPRTSQEKSPGTTAPYLLETRTRPPVAGIALPDRAQTYAAGPFASFESNASTVEDVPTAKDTVITSIETLPPTTSQTSANSRASRRVLSNGKEAVLNSDSDSDFLEELDFKVGPLEPKLPRIPAYTGRTTRRATFEDEPELRRPPKAVRSNGKRSFNQLMETAQKNLDTERKIQERKAELAKGEGEEQQASAMTDMDKDALKEAIQAGDDSDQADRLYMAMRRTNEVRALAAYHFFGDTPLLSPEPPFPERRLPDHGWAACFESDSAYVKPVPSVRGDAFMTGFAQQMFRLHELPKEIATWMIDQTYLRRHLALSFLFYPEKVDAPLTDPQLLELIHHHLDNSPHYRMSKNTNYSYVAARFGLLDIAIGPGLGIIPYIPLISPPPSETDSSPLFAPTPESPGVKAFNEDVDALAQHIKLIGNSIVETGAALDLTILEAKERCERLFWRLQHAVRIGGKKAENVFGDDDGKQLKIKTLFKQFPKKGSQGESIFDQDDEAELSA</sequence>
<evidence type="ECO:0000313" key="3">
    <source>
        <dbReference type="Proteomes" id="UP001140562"/>
    </source>
</evidence>
<feature type="compositionally biased region" description="Polar residues" evidence="1">
    <location>
        <begin position="85"/>
        <end position="100"/>
    </location>
</feature>
<evidence type="ECO:0000256" key="1">
    <source>
        <dbReference type="SAM" id="MobiDB-lite"/>
    </source>
</evidence>
<accession>A0A9W8WXH9</accession>
<keyword evidence="3" id="KW-1185">Reference proteome</keyword>
<feature type="region of interest" description="Disordered" evidence="1">
    <location>
        <begin position="85"/>
        <end position="104"/>
    </location>
</feature>
<feature type="region of interest" description="Disordered" evidence="1">
    <location>
        <begin position="150"/>
        <end position="175"/>
    </location>
</feature>
<dbReference type="Proteomes" id="UP001140562">
    <property type="component" value="Unassembled WGS sequence"/>
</dbReference>
<dbReference type="OrthoDB" id="5350396at2759"/>
<organism evidence="2 3">
    <name type="scientific">Didymella glomerata</name>
    <dbReference type="NCBI Taxonomy" id="749621"/>
    <lineage>
        <taxon>Eukaryota</taxon>
        <taxon>Fungi</taxon>
        <taxon>Dikarya</taxon>
        <taxon>Ascomycota</taxon>
        <taxon>Pezizomycotina</taxon>
        <taxon>Dothideomycetes</taxon>
        <taxon>Pleosporomycetidae</taxon>
        <taxon>Pleosporales</taxon>
        <taxon>Pleosporineae</taxon>
        <taxon>Didymellaceae</taxon>
        <taxon>Didymella</taxon>
    </lineage>
</organism>
<feature type="region of interest" description="Disordered" evidence="1">
    <location>
        <begin position="501"/>
        <end position="520"/>
    </location>
</feature>
<comment type="caution">
    <text evidence="2">The sequence shown here is derived from an EMBL/GenBank/DDBJ whole genome shotgun (WGS) entry which is preliminary data.</text>
</comment>
<dbReference type="EMBL" id="JAPEUV010000067">
    <property type="protein sequence ID" value="KAJ4335016.1"/>
    <property type="molecule type" value="Genomic_DNA"/>
</dbReference>
<feature type="compositionally biased region" description="Polar residues" evidence="1">
    <location>
        <begin position="1"/>
        <end position="11"/>
    </location>
</feature>
<reference evidence="2" key="1">
    <citation type="submission" date="2022-10" db="EMBL/GenBank/DDBJ databases">
        <title>Tapping the CABI collections for fungal endophytes: first genome assemblies for Collariella, Neodidymelliopsis, Ascochyta clinopodiicola, Didymella pomorum, Didymosphaeria variabile, Neocosmospora piperis and Neocucurbitaria cava.</title>
        <authorList>
            <person name="Hill R."/>
        </authorList>
    </citation>
    <scope>NUCLEOTIDE SEQUENCE</scope>
    <source>
        <strain evidence="2">IMI 360193</strain>
    </source>
</reference>